<evidence type="ECO:0000313" key="1">
    <source>
        <dbReference type="EMBL" id="JAH08044.1"/>
    </source>
</evidence>
<protein>
    <submittedName>
        <fullName evidence="1">Uncharacterized protein</fullName>
    </submittedName>
</protein>
<accession>A0A0E9PU71</accession>
<sequence>MSGSSFFFFLG</sequence>
<organism evidence="1">
    <name type="scientific">Anguilla anguilla</name>
    <name type="common">European freshwater eel</name>
    <name type="synonym">Muraena anguilla</name>
    <dbReference type="NCBI Taxonomy" id="7936"/>
    <lineage>
        <taxon>Eukaryota</taxon>
        <taxon>Metazoa</taxon>
        <taxon>Chordata</taxon>
        <taxon>Craniata</taxon>
        <taxon>Vertebrata</taxon>
        <taxon>Euteleostomi</taxon>
        <taxon>Actinopterygii</taxon>
        <taxon>Neopterygii</taxon>
        <taxon>Teleostei</taxon>
        <taxon>Anguilliformes</taxon>
        <taxon>Anguillidae</taxon>
        <taxon>Anguilla</taxon>
    </lineage>
</organism>
<reference evidence="1" key="2">
    <citation type="journal article" date="2015" name="Fish Shellfish Immunol.">
        <title>Early steps in the European eel (Anguilla anguilla)-Vibrio vulnificus interaction in the gills: Role of the RtxA13 toxin.</title>
        <authorList>
            <person name="Callol A."/>
            <person name="Pajuelo D."/>
            <person name="Ebbesson L."/>
            <person name="Teles M."/>
            <person name="MacKenzie S."/>
            <person name="Amaro C."/>
        </authorList>
    </citation>
    <scope>NUCLEOTIDE SEQUENCE</scope>
</reference>
<dbReference type="EMBL" id="GBXM01100533">
    <property type="protein sequence ID" value="JAH08044.1"/>
    <property type="molecule type" value="Transcribed_RNA"/>
</dbReference>
<proteinExistence type="predicted"/>
<reference evidence="1" key="1">
    <citation type="submission" date="2014-11" db="EMBL/GenBank/DDBJ databases">
        <authorList>
            <person name="Amaro Gonzalez C."/>
        </authorList>
    </citation>
    <scope>NUCLEOTIDE SEQUENCE</scope>
</reference>
<name>A0A0E9PU71_ANGAN</name>